<protein>
    <recommendedName>
        <fullName evidence="4">CCHC-type domain-containing protein</fullName>
    </recommendedName>
</protein>
<feature type="compositionally biased region" description="Polar residues" evidence="1">
    <location>
        <begin position="117"/>
        <end position="159"/>
    </location>
</feature>
<comment type="caution">
    <text evidence="2">The sequence shown here is derived from an EMBL/GenBank/DDBJ whole genome shotgun (WGS) entry which is preliminary data.</text>
</comment>
<evidence type="ECO:0000313" key="3">
    <source>
        <dbReference type="Proteomes" id="UP000593577"/>
    </source>
</evidence>
<proteinExistence type="predicted"/>
<dbReference type="EMBL" id="JABFAA010000009">
    <property type="protein sequence ID" value="MBA0692140.1"/>
    <property type="molecule type" value="Genomic_DNA"/>
</dbReference>
<keyword evidence="3" id="KW-1185">Reference proteome</keyword>
<organism evidence="2 3">
    <name type="scientific">Gossypium aridum</name>
    <name type="common">American cotton</name>
    <name type="synonym">Erioxylum aridum</name>
    <dbReference type="NCBI Taxonomy" id="34290"/>
    <lineage>
        <taxon>Eukaryota</taxon>
        <taxon>Viridiplantae</taxon>
        <taxon>Streptophyta</taxon>
        <taxon>Embryophyta</taxon>
        <taxon>Tracheophyta</taxon>
        <taxon>Spermatophyta</taxon>
        <taxon>Magnoliopsida</taxon>
        <taxon>eudicotyledons</taxon>
        <taxon>Gunneridae</taxon>
        <taxon>Pentapetalae</taxon>
        <taxon>rosids</taxon>
        <taxon>malvids</taxon>
        <taxon>Malvales</taxon>
        <taxon>Malvaceae</taxon>
        <taxon>Malvoideae</taxon>
        <taxon>Gossypium</taxon>
    </lineage>
</organism>
<evidence type="ECO:0000256" key="1">
    <source>
        <dbReference type="SAM" id="MobiDB-lite"/>
    </source>
</evidence>
<gene>
    <name evidence="2" type="ORF">Goari_009727</name>
</gene>
<feature type="region of interest" description="Disordered" evidence="1">
    <location>
        <begin position="110"/>
        <end position="159"/>
    </location>
</feature>
<sequence length="159" mass="18297">MIWNGENGCEVKKGRKYYIVNVEDRICSCQSWYYHNEAYLKAYAYAYALQPVNGLHEWRKFGIKLVLPPVEKTMPSRLRNRGKAKNEPKKVWSGQLSRANLIMRCKKCGGESHNRRSCNQPNTTGPQSGMSTGTISQKRMTYQDPINTQESTATKKMKK</sequence>
<dbReference type="AlphaFoldDB" id="A0A7J8XYJ7"/>
<reference evidence="2 3" key="1">
    <citation type="journal article" date="2019" name="Genome Biol. Evol.">
        <title>Insights into the evolution of the New World diploid cottons (Gossypium, subgenus Houzingenia) based on genome sequencing.</title>
        <authorList>
            <person name="Grover C.E."/>
            <person name="Arick M.A. 2nd"/>
            <person name="Thrash A."/>
            <person name="Conover J.L."/>
            <person name="Sanders W.S."/>
            <person name="Peterson D.G."/>
            <person name="Frelichowski J.E."/>
            <person name="Scheffler J.A."/>
            <person name="Scheffler B.E."/>
            <person name="Wendel J.F."/>
        </authorList>
    </citation>
    <scope>NUCLEOTIDE SEQUENCE [LARGE SCALE GENOMIC DNA]</scope>
    <source>
        <strain evidence="2">185</strain>
        <tissue evidence="2">Leaf</tissue>
    </source>
</reference>
<dbReference type="Proteomes" id="UP000593577">
    <property type="component" value="Unassembled WGS sequence"/>
</dbReference>
<name>A0A7J8XYJ7_GOSAI</name>
<accession>A0A7J8XYJ7</accession>
<evidence type="ECO:0000313" key="2">
    <source>
        <dbReference type="EMBL" id="MBA0692140.1"/>
    </source>
</evidence>
<evidence type="ECO:0008006" key="4">
    <source>
        <dbReference type="Google" id="ProtNLM"/>
    </source>
</evidence>